<organism evidence="2 3">
    <name type="scientific">Myotis davidii</name>
    <name type="common">David's myotis</name>
    <dbReference type="NCBI Taxonomy" id="225400"/>
    <lineage>
        <taxon>Eukaryota</taxon>
        <taxon>Metazoa</taxon>
        <taxon>Chordata</taxon>
        <taxon>Craniata</taxon>
        <taxon>Vertebrata</taxon>
        <taxon>Euteleostomi</taxon>
        <taxon>Mammalia</taxon>
        <taxon>Eutheria</taxon>
        <taxon>Laurasiatheria</taxon>
        <taxon>Chiroptera</taxon>
        <taxon>Yangochiroptera</taxon>
        <taxon>Vespertilionidae</taxon>
        <taxon>Myotis</taxon>
    </lineage>
</organism>
<accession>L5LUP3</accession>
<evidence type="ECO:0000256" key="1">
    <source>
        <dbReference type="SAM" id="MobiDB-lite"/>
    </source>
</evidence>
<gene>
    <name evidence="2" type="ORF">MDA_GLEAN10007271</name>
</gene>
<reference evidence="3" key="1">
    <citation type="journal article" date="2013" name="Science">
        <title>Comparative analysis of bat genomes provides insight into the evolution of flight and immunity.</title>
        <authorList>
            <person name="Zhang G."/>
            <person name="Cowled C."/>
            <person name="Shi Z."/>
            <person name="Huang Z."/>
            <person name="Bishop-Lilly K.A."/>
            <person name="Fang X."/>
            <person name="Wynne J.W."/>
            <person name="Xiong Z."/>
            <person name="Baker M.L."/>
            <person name="Zhao W."/>
            <person name="Tachedjian M."/>
            <person name="Zhu Y."/>
            <person name="Zhou P."/>
            <person name="Jiang X."/>
            <person name="Ng J."/>
            <person name="Yang L."/>
            <person name="Wu L."/>
            <person name="Xiao J."/>
            <person name="Feng Y."/>
            <person name="Chen Y."/>
            <person name="Sun X."/>
            <person name="Zhang Y."/>
            <person name="Marsh G.A."/>
            <person name="Crameri G."/>
            <person name="Broder C.C."/>
            <person name="Frey K.G."/>
            <person name="Wang L.F."/>
            <person name="Wang J."/>
        </authorList>
    </citation>
    <scope>NUCLEOTIDE SEQUENCE [LARGE SCALE GENOMIC DNA]</scope>
</reference>
<name>L5LUP3_MYODS</name>
<keyword evidence="3" id="KW-1185">Reference proteome</keyword>
<dbReference type="EMBL" id="KB107572">
    <property type="protein sequence ID" value="ELK29811.1"/>
    <property type="molecule type" value="Genomic_DNA"/>
</dbReference>
<feature type="compositionally biased region" description="Gly residues" evidence="1">
    <location>
        <begin position="1"/>
        <end position="11"/>
    </location>
</feature>
<sequence length="65" mass="6580">MPGFLEVGGGRDIPPGTSPIKLPLSATQEAEPAQGPGPSKHGPPEPLGKGPHRACPTGTMESRAE</sequence>
<dbReference type="Proteomes" id="UP000010556">
    <property type="component" value="Unassembled WGS sequence"/>
</dbReference>
<evidence type="ECO:0000313" key="2">
    <source>
        <dbReference type="EMBL" id="ELK29811.1"/>
    </source>
</evidence>
<proteinExistence type="predicted"/>
<protein>
    <submittedName>
        <fullName evidence="2">Uncharacterized protein</fullName>
    </submittedName>
</protein>
<feature type="region of interest" description="Disordered" evidence="1">
    <location>
        <begin position="1"/>
        <end position="65"/>
    </location>
</feature>
<evidence type="ECO:0000313" key="3">
    <source>
        <dbReference type="Proteomes" id="UP000010556"/>
    </source>
</evidence>
<dbReference type="AlphaFoldDB" id="L5LUP3"/>